<feature type="region of interest" description="Disordered" evidence="1">
    <location>
        <begin position="153"/>
        <end position="177"/>
    </location>
</feature>
<proteinExistence type="predicted"/>
<sequence>MKEKMKSQLRTIRPLWLAVVVLLGAVAGWLISMLLRRVGLPTPALPYSSLITLGLVILAVVVLGLGVRSWRNGNRDRSLDPIMAARTLVLAQASTYAGALLFGWHLGVLIDGLIVISYGASAGVLALPAALLGGSALMVAAGLMTERFCRVPPENGGDSAKGPRGEEGSADGEEFAR</sequence>
<feature type="transmembrane region" description="Helical" evidence="2">
    <location>
        <begin position="12"/>
        <end position="35"/>
    </location>
</feature>
<dbReference type="eggNOG" id="ENOG5033CMQ">
    <property type="taxonomic scope" value="Bacteria"/>
</dbReference>
<keyword evidence="4" id="KW-1185">Reference proteome</keyword>
<dbReference type="KEGG" id="rsa:RSal33209_3210"/>
<dbReference type="Proteomes" id="UP000002007">
    <property type="component" value="Chromosome"/>
</dbReference>
<feature type="transmembrane region" description="Helical" evidence="2">
    <location>
        <begin position="47"/>
        <end position="67"/>
    </location>
</feature>
<evidence type="ECO:0000313" key="3">
    <source>
        <dbReference type="EMBL" id="ABY24927.1"/>
    </source>
</evidence>
<protein>
    <recommendedName>
        <fullName evidence="5">Integral membrane protein</fullName>
    </recommendedName>
</protein>
<feature type="transmembrane region" description="Helical" evidence="2">
    <location>
        <begin position="88"/>
        <end position="110"/>
    </location>
</feature>
<dbReference type="InterPro" id="IPR021517">
    <property type="entry name" value="DUF3180"/>
</dbReference>
<dbReference type="STRING" id="288705.RSal33209_3210"/>
<gene>
    <name evidence="3" type="ordered locus">RSal33209_3210</name>
</gene>
<feature type="transmembrane region" description="Helical" evidence="2">
    <location>
        <begin position="116"/>
        <end position="140"/>
    </location>
</feature>
<dbReference type="Pfam" id="PF11377">
    <property type="entry name" value="DUF3180"/>
    <property type="match status" value="1"/>
</dbReference>
<evidence type="ECO:0000256" key="1">
    <source>
        <dbReference type="SAM" id="MobiDB-lite"/>
    </source>
</evidence>
<keyword evidence="2" id="KW-0472">Membrane</keyword>
<name>A9WUQ6_RENSM</name>
<dbReference type="HOGENOM" id="CLU_123281_0_0_11"/>
<dbReference type="EMBL" id="CP000910">
    <property type="protein sequence ID" value="ABY24927.1"/>
    <property type="molecule type" value="Genomic_DNA"/>
</dbReference>
<evidence type="ECO:0000313" key="4">
    <source>
        <dbReference type="Proteomes" id="UP000002007"/>
    </source>
</evidence>
<organism evidence="3 4">
    <name type="scientific">Renibacterium salmoninarum (strain ATCC 33209 / DSM 20767 / JCM 11484 / NBRC 15589 / NCIMB 2235)</name>
    <dbReference type="NCBI Taxonomy" id="288705"/>
    <lineage>
        <taxon>Bacteria</taxon>
        <taxon>Bacillati</taxon>
        <taxon>Actinomycetota</taxon>
        <taxon>Actinomycetes</taxon>
        <taxon>Micrococcales</taxon>
        <taxon>Micrococcaceae</taxon>
        <taxon>Renibacterium</taxon>
    </lineage>
</organism>
<evidence type="ECO:0000256" key="2">
    <source>
        <dbReference type="SAM" id="Phobius"/>
    </source>
</evidence>
<evidence type="ECO:0008006" key="5">
    <source>
        <dbReference type="Google" id="ProtNLM"/>
    </source>
</evidence>
<accession>A9WUQ6</accession>
<reference evidence="4" key="1">
    <citation type="journal article" date="2008" name="J. Bacteriol.">
        <title>Genome sequence of the fish pathogen Renibacterium salmoninarum suggests reductive evolution away from an environmental Arthrobacter ancestor.</title>
        <authorList>
            <person name="Wiens G.D."/>
            <person name="Rockey D.D."/>
            <person name="Wu Z."/>
            <person name="Chang J."/>
            <person name="Levy R."/>
            <person name="Crane S."/>
            <person name="Chen D.S."/>
            <person name="Capri G.R."/>
            <person name="Burnett J.R."/>
            <person name="Sudheesh P.S."/>
            <person name="Schipma M.J."/>
            <person name="Burd H."/>
            <person name="Bhattacharyya A."/>
            <person name="Rhodes L.D."/>
            <person name="Kaul R."/>
            <person name="Strom M.S."/>
        </authorList>
    </citation>
    <scope>NUCLEOTIDE SEQUENCE [LARGE SCALE GENOMIC DNA]</scope>
    <source>
        <strain evidence="4">ATCC 33209 / DSM 20767 / JCM 11484 / NBRC 15589 / NCIMB 2235</strain>
    </source>
</reference>
<keyword evidence="2" id="KW-0812">Transmembrane</keyword>
<dbReference type="AlphaFoldDB" id="A9WUQ6"/>
<keyword evidence="2" id="KW-1133">Transmembrane helix</keyword>
<feature type="compositionally biased region" description="Acidic residues" evidence="1">
    <location>
        <begin position="168"/>
        <end position="177"/>
    </location>
</feature>